<gene>
    <name evidence="2" type="ORF">GRI47_07275</name>
</gene>
<protein>
    <submittedName>
        <fullName evidence="2">Alpha/beta fold hydrolase</fullName>
    </submittedName>
</protein>
<accession>A0A844Y7J9</accession>
<dbReference type="InterPro" id="IPR029058">
    <property type="entry name" value="AB_hydrolase_fold"/>
</dbReference>
<proteinExistence type="predicted"/>
<dbReference type="SUPFAM" id="SSF53474">
    <property type="entry name" value="alpha/beta-Hydrolases"/>
    <property type="match status" value="1"/>
</dbReference>
<dbReference type="InterPro" id="IPR000073">
    <property type="entry name" value="AB_hydrolase_1"/>
</dbReference>
<dbReference type="Gene3D" id="3.40.50.1820">
    <property type="entry name" value="alpha/beta hydrolase"/>
    <property type="match status" value="1"/>
</dbReference>
<dbReference type="Pfam" id="PF00561">
    <property type="entry name" value="Abhydrolase_1"/>
    <property type="match status" value="1"/>
</dbReference>
<feature type="domain" description="AB hydrolase-1" evidence="1">
    <location>
        <begin position="34"/>
        <end position="277"/>
    </location>
</feature>
<keyword evidence="2" id="KW-0378">Hydrolase</keyword>
<dbReference type="PANTHER" id="PTHR43798:SF33">
    <property type="entry name" value="HYDROLASE, PUTATIVE (AFU_ORTHOLOGUE AFUA_2G14860)-RELATED"/>
    <property type="match status" value="1"/>
</dbReference>
<dbReference type="GO" id="GO:0016020">
    <property type="term" value="C:membrane"/>
    <property type="evidence" value="ECO:0007669"/>
    <property type="project" value="TreeGrafter"/>
</dbReference>
<dbReference type="PANTHER" id="PTHR43798">
    <property type="entry name" value="MONOACYLGLYCEROL LIPASE"/>
    <property type="match status" value="1"/>
</dbReference>
<evidence type="ECO:0000313" key="2">
    <source>
        <dbReference type="EMBL" id="MXO53806.1"/>
    </source>
</evidence>
<name>A0A844Y7J9_9SPHN</name>
<dbReference type="OrthoDB" id="9791366at2"/>
<comment type="caution">
    <text evidence="2">The sequence shown here is derived from an EMBL/GenBank/DDBJ whole genome shotgun (WGS) entry which is preliminary data.</text>
</comment>
<evidence type="ECO:0000259" key="1">
    <source>
        <dbReference type="Pfam" id="PF00561"/>
    </source>
</evidence>
<keyword evidence="3" id="KW-1185">Reference proteome</keyword>
<dbReference type="EMBL" id="WTYD01000001">
    <property type="protein sequence ID" value="MXO53806.1"/>
    <property type="molecule type" value="Genomic_DNA"/>
</dbReference>
<organism evidence="2 3">
    <name type="scientific">Qipengyuania pelagi</name>
    <dbReference type="NCBI Taxonomy" id="994320"/>
    <lineage>
        <taxon>Bacteria</taxon>
        <taxon>Pseudomonadati</taxon>
        <taxon>Pseudomonadota</taxon>
        <taxon>Alphaproteobacteria</taxon>
        <taxon>Sphingomonadales</taxon>
        <taxon>Erythrobacteraceae</taxon>
        <taxon>Qipengyuania</taxon>
    </lineage>
</organism>
<dbReference type="InterPro" id="IPR050266">
    <property type="entry name" value="AB_hydrolase_sf"/>
</dbReference>
<reference evidence="2 3" key="1">
    <citation type="submission" date="2019-12" db="EMBL/GenBank/DDBJ databases">
        <title>Genomic-based taxomic classification of the family Erythrobacteraceae.</title>
        <authorList>
            <person name="Xu L."/>
        </authorList>
    </citation>
    <scope>NUCLEOTIDE SEQUENCE [LARGE SCALE GENOMIC DNA]</scope>
    <source>
        <strain evidence="2 3">JCM 17468</strain>
    </source>
</reference>
<sequence>MDKAYTDRTWQTGDGLTLHYRDYSSSEGADPSRPPIICLHGLTRNARDFADLAEHLAGEWRVLVPEMRGRGDSDYAPDPASYAVPTYVGDLVALLEDQGIERFVSIGTSMGGIITMILAATRPQTIAGAVLNDIGPELRTEGLDAIKSYVGQGRSFPTWMHAARALEETHGEAFPRFDTEDWIRMAKRTLVLCNNGRISYDYDMKIAEPILAADENAVPPDMWPAYEALEGRPLLLVRGEISSLFGADTLAEMQRRIPEAKAVTIPATGHAPTLDEPEARAAIDAFLSEIV</sequence>
<evidence type="ECO:0000313" key="3">
    <source>
        <dbReference type="Proteomes" id="UP000430272"/>
    </source>
</evidence>
<dbReference type="RefSeq" id="WP_160660618.1">
    <property type="nucleotide sequence ID" value="NZ_BAABDV010000001.1"/>
</dbReference>
<dbReference type="Proteomes" id="UP000430272">
    <property type="component" value="Unassembled WGS sequence"/>
</dbReference>
<dbReference type="GO" id="GO:0016787">
    <property type="term" value="F:hydrolase activity"/>
    <property type="evidence" value="ECO:0007669"/>
    <property type="project" value="UniProtKB-KW"/>
</dbReference>
<dbReference type="AlphaFoldDB" id="A0A844Y7J9"/>